<dbReference type="Proteomes" id="UP000238937">
    <property type="component" value="Unassembled WGS sequence"/>
</dbReference>
<dbReference type="GO" id="GO:0016757">
    <property type="term" value="F:glycosyltransferase activity"/>
    <property type="evidence" value="ECO:0007669"/>
    <property type="project" value="InterPro"/>
</dbReference>
<dbReference type="SUPFAM" id="SSF53756">
    <property type="entry name" value="UDP-Glycosyltransferase/glycogen phosphorylase"/>
    <property type="match status" value="1"/>
</dbReference>
<dbReference type="OrthoDB" id="7826001at2"/>
<proteinExistence type="predicted"/>
<feature type="domain" description="Glycosyl transferase family 1" evidence="2">
    <location>
        <begin position="213"/>
        <end position="368"/>
    </location>
</feature>
<dbReference type="GO" id="GO:0009103">
    <property type="term" value="P:lipopolysaccharide biosynthetic process"/>
    <property type="evidence" value="ECO:0007669"/>
    <property type="project" value="TreeGrafter"/>
</dbReference>
<sequence length="415" mass="46959">MLFDMDLGGHHGSYIQHLIEYWYKQELRGSLEIVVRPEFLQIHSDPVKLAAEYQLSNIQFTVITQDEAKTLNAGRSSLDRFTRNFQRWKLFCKYATQCKATHALHLYFDTCELPLAFGIGAPCPFSGIYFRPTFHYGEFEGYTPSWQDRLQQFKEKIILTRVLQHPQLTTLFCLDPFAVKQFDRFHTQVNVVHLADPVQLEDRSGIAPAQLQSQLGIAPNRQILLLFGALSRRKGIDELLDAISLLPTDMCSQICLLLVGGTNAVEQARIQAQVAQVCQTHPVQIVEHYDFVPEDHVSVYFQLADIVLTPYQRHVGMSGILLLAAVAGKPVLSSDYGLMGELVRRYQLGLAVDTTSPIEIAKALSRCLVDIPATLGDRSQMQIFVEQNSIDRYASTIFQNLDRQIDRTSIEIGAK</sequence>
<dbReference type="PANTHER" id="PTHR46401:SF2">
    <property type="entry name" value="GLYCOSYLTRANSFERASE WBBK-RELATED"/>
    <property type="match status" value="1"/>
</dbReference>
<dbReference type="EMBL" id="PVWO01000010">
    <property type="protein sequence ID" value="PSB59242.1"/>
    <property type="molecule type" value="Genomic_DNA"/>
</dbReference>
<evidence type="ECO:0000313" key="4">
    <source>
        <dbReference type="Proteomes" id="UP000238937"/>
    </source>
</evidence>
<gene>
    <name evidence="3" type="ORF">C7B77_01705</name>
</gene>
<evidence type="ECO:0000259" key="2">
    <source>
        <dbReference type="Pfam" id="PF00534"/>
    </source>
</evidence>
<dbReference type="CDD" id="cd03801">
    <property type="entry name" value="GT4_PimA-like"/>
    <property type="match status" value="1"/>
</dbReference>
<dbReference type="Gene3D" id="3.40.50.2000">
    <property type="entry name" value="Glycogen Phosphorylase B"/>
    <property type="match status" value="1"/>
</dbReference>
<reference evidence="3 4" key="1">
    <citation type="submission" date="2018-03" db="EMBL/GenBank/DDBJ databases">
        <title>The ancient ancestry and fast evolution of plastids.</title>
        <authorList>
            <person name="Moore K.R."/>
            <person name="Magnabosco C."/>
            <person name="Momper L."/>
            <person name="Gold D.A."/>
            <person name="Bosak T."/>
            <person name="Fournier G.P."/>
        </authorList>
    </citation>
    <scope>NUCLEOTIDE SEQUENCE [LARGE SCALE GENOMIC DNA]</scope>
    <source>
        <strain evidence="3 4">CCALA 037</strain>
    </source>
</reference>
<keyword evidence="1 3" id="KW-0808">Transferase</keyword>
<dbReference type="InterPro" id="IPR001296">
    <property type="entry name" value="Glyco_trans_1"/>
</dbReference>
<dbReference type="PANTHER" id="PTHR46401">
    <property type="entry name" value="GLYCOSYLTRANSFERASE WBBK-RELATED"/>
    <property type="match status" value="1"/>
</dbReference>
<dbReference type="AlphaFoldDB" id="A0A2T1GN32"/>
<dbReference type="Pfam" id="PF00534">
    <property type="entry name" value="Glycos_transf_1"/>
    <property type="match status" value="1"/>
</dbReference>
<evidence type="ECO:0000313" key="3">
    <source>
        <dbReference type="EMBL" id="PSB59242.1"/>
    </source>
</evidence>
<protein>
    <submittedName>
        <fullName evidence="3">Glycosyl transferase family 1</fullName>
    </submittedName>
</protein>
<organism evidence="3 4">
    <name type="scientific">Chamaesiphon polymorphus CCALA 037</name>
    <dbReference type="NCBI Taxonomy" id="2107692"/>
    <lineage>
        <taxon>Bacteria</taxon>
        <taxon>Bacillati</taxon>
        <taxon>Cyanobacteriota</taxon>
        <taxon>Cyanophyceae</taxon>
        <taxon>Gomontiellales</taxon>
        <taxon>Chamaesiphonaceae</taxon>
        <taxon>Chamaesiphon</taxon>
    </lineage>
</organism>
<name>A0A2T1GN32_9CYAN</name>
<accession>A0A2T1GN32</accession>
<keyword evidence="4" id="KW-1185">Reference proteome</keyword>
<evidence type="ECO:0000256" key="1">
    <source>
        <dbReference type="ARBA" id="ARBA00022679"/>
    </source>
</evidence>
<comment type="caution">
    <text evidence="3">The sequence shown here is derived from an EMBL/GenBank/DDBJ whole genome shotgun (WGS) entry which is preliminary data.</text>
</comment>